<dbReference type="InterPro" id="IPR002864">
    <property type="entry name" value="Acyl-ACP_thioesterase_NHD"/>
</dbReference>
<dbReference type="PANTHER" id="PTHR31727">
    <property type="entry name" value="OLEOYL-ACYL CARRIER PROTEIN THIOESTERASE 1, CHLOROPLASTIC"/>
    <property type="match status" value="1"/>
</dbReference>
<evidence type="ECO:0000256" key="1">
    <source>
        <dbReference type="ARBA" id="ARBA00006500"/>
    </source>
</evidence>
<evidence type="ECO:0000259" key="9">
    <source>
        <dbReference type="Pfam" id="PF20791"/>
    </source>
</evidence>
<dbReference type="CDD" id="cd00586">
    <property type="entry name" value="4HBT"/>
    <property type="match status" value="1"/>
</dbReference>
<evidence type="ECO:0000256" key="5">
    <source>
        <dbReference type="ARBA" id="ARBA00022946"/>
    </source>
</evidence>
<dbReference type="RefSeq" id="WP_249295385.1">
    <property type="nucleotide sequence ID" value="NZ_JACRSV010000003.1"/>
</dbReference>
<dbReference type="Pfam" id="PF01643">
    <property type="entry name" value="Acyl-ACP_TE"/>
    <property type="match status" value="1"/>
</dbReference>
<sequence>MDCVFNKTVEIRFYDCDSQKRAKVSTINKLIADIAGIGYAAAGMTHQWLWDHGYVFLLSKVSIHFDRMPVADETITVSTWERGNKGASFLRDFEIFDGSDKKLIDARTEWILVNPESRQIIRPSSFEGIRATLPERQADAPDCKRLKLTEGSFSGERQVRYSDLDGNGHVYNAVYADISVDILPPSLREKRLQTYQINFIHEAKMGDTLSLYTAVDGNTATIKGCIAEKDSFICKLSYI</sequence>
<dbReference type="GO" id="GO:0000036">
    <property type="term" value="F:acyl carrier activity"/>
    <property type="evidence" value="ECO:0007669"/>
    <property type="project" value="TreeGrafter"/>
</dbReference>
<evidence type="ECO:0000256" key="3">
    <source>
        <dbReference type="ARBA" id="ARBA00022801"/>
    </source>
</evidence>
<evidence type="ECO:0000256" key="4">
    <source>
        <dbReference type="ARBA" id="ARBA00022832"/>
    </source>
</evidence>
<evidence type="ECO:0000259" key="8">
    <source>
        <dbReference type="Pfam" id="PF01643"/>
    </source>
</evidence>
<dbReference type="SUPFAM" id="SSF54637">
    <property type="entry name" value="Thioesterase/thiol ester dehydrase-isomerase"/>
    <property type="match status" value="2"/>
</dbReference>
<evidence type="ECO:0000256" key="7">
    <source>
        <dbReference type="ARBA" id="ARBA00023160"/>
    </source>
</evidence>
<feature type="domain" description="Acyl-ACP thioesterase-like C-terminal" evidence="9">
    <location>
        <begin position="150"/>
        <end position="221"/>
    </location>
</feature>
<dbReference type="Proteomes" id="UP000610760">
    <property type="component" value="Unassembled WGS sequence"/>
</dbReference>
<evidence type="ECO:0000313" key="10">
    <source>
        <dbReference type="EMBL" id="MBC8560381.1"/>
    </source>
</evidence>
<protein>
    <submittedName>
        <fullName evidence="10">Acyl carrier protein</fullName>
    </submittedName>
</protein>
<keyword evidence="6" id="KW-0443">Lipid metabolism</keyword>
<gene>
    <name evidence="10" type="ORF">H8710_09940</name>
</gene>
<dbReference type="EMBL" id="JACRSV010000003">
    <property type="protein sequence ID" value="MBC8560381.1"/>
    <property type="molecule type" value="Genomic_DNA"/>
</dbReference>
<name>A0A926E737_9FIRM</name>
<feature type="domain" description="Acyl-ACP thioesterase N-terminal hotdog" evidence="8">
    <location>
        <begin position="4"/>
        <end position="122"/>
    </location>
</feature>
<evidence type="ECO:0000256" key="6">
    <source>
        <dbReference type="ARBA" id="ARBA00023098"/>
    </source>
</evidence>
<evidence type="ECO:0000256" key="2">
    <source>
        <dbReference type="ARBA" id="ARBA00022516"/>
    </source>
</evidence>
<keyword evidence="11" id="KW-1185">Reference proteome</keyword>
<comment type="caution">
    <text evidence="10">The sequence shown here is derived from an EMBL/GenBank/DDBJ whole genome shotgun (WGS) entry which is preliminary data.</text>
</comment>
<dbReference type="PANTHER" id="PTHR31727:SF6">
    <property type="entry name" value="OLEOYL-ACYL CARRIER PROTEIN THIOESTERASE 1, CHLOROPLASTIC"/>
    <property type="match status" value="1"/>
</dbReference>
<dbReference type="Pfam" id="PF20791">
    <property type="entry name" value="Acyl-ACP_TE_C"/>
    <property type="match status" value="1"/>
</dbReference>
<organism evidence="10 11">
    <name type="scientific">Fumia xinanensis</name>
    <dbReference type="NCBI Taxonomy" id="2763659"/>
    <lineage>
        <taxon>Bacteria</taxon>
        <taxon>Bacillati</taxon>
        <taxon>Bacillota</taxon>
        <taxon>Clostridia</taxon>
        <taxon>Eubacteriales</taxon>
        <taxon>Oscillospiraceae</taxon>
        <taxon>Fumia</taxon>
    </lineage>
</organism>
<evidence type="ECO:0000313" key="11">
    <source>
        <dbReference type="Proteomes" id="UP000610760"/>
    </source>
</evidence>
<keyword evidence="7" id="KW-0275">Fatty acid biosynthesis</keyword>
<keyword evidence="3" id="KW-0378">Hydrolase</keyword>
<reference evidence="10" key="1">
    <citation type="submission" date="2020-08" db="EMBL/GenBank/DDBJ databases">
        <title>Genome public.</title>
        <authorList>
            <person name="Liu C."/>
            <person name="Sun Q."/>
        </authorList>
    </citation>
    <scope>NUCLEOTIDE SEQUENCE</scope>
    <source>
        <strain evidence="10">NSJ-33</strain>
    </source>
</reference>
<dbReference type="InterPro" id="IPR029069">
    <property type="entry name" value="HotDog_dom_sf"/>
</dbReference>
<dbReference type="GO" id="GO:0016297">
    <property type="term" value="F:fatty acyl-[ACP] hydrolase activity"/>
    <property type="evidence" value="ECO:0007669"/>
    <property type="project" value="InterPro"/>
</dbReference>
<comment type="similarity">
    <text evidence="1">Belongs to the acyl-ACP thioesterase family.</text>
</comment>
<dbReference type="InterPro" id="IPR045023">
    <property type="entry name" value="FATA/B"/>
</dbReference>
<accession>A0A926E737</accession>
<proteinExistence type="inferred from homology"/>
<dbReference type="AlphaFoldDB" id="A0A926E737"/>
<dbReference type="InterPro" id="IPR049427">
    <property type="entry name" value="Acyl-ACP_TE_C"/>
</dbReference>
<keyword evidence="5" id="KW-0809">Transit peptide</keyword>
<dbReference type="Gene3D" id="3.10.129.10">
    <property type="entry name" value="Hotdog Thioesterase"/>
    <property type="match status" value="1"/>
</dbReference>
<keyword evidence="4" id="KW-0276">Fatty acid metabolism</keyword>
<keyword evidence="2" id="KW-0444">Lipid biosynthesis</keyword>